<comment type="caution">
    <text evidence="1">The sequence shown here is derived from an EMBL/GenBank/DDBJ whole genome shotgun (WGS) entry which is preliminary data.</text>
</comment>
<sequence>MESLCRPGVSSLGRRARERRDSLEAVLTSSIKNKDNSTASESVPVIPKLQHVWSLTYAAVSTADAAEMH</sequence>
<evidence type="ECO:0000313" key="2">
    <source>
        <dbReference type="Proteomes" id="UP000712281"/>
    </source>
</evidence>
<proteinExistence type="predicted"/>
<evidence type="ECO:0000313" key="1">
    <source>
        <dbReference type="EMBL" id="KAF2596702.1"/>
    </source>
</evidence>
<accession>A0A8S9KRK1</accession>
<name>A0A8S9KRK1_BRACR</name>
<dbReference type="EMBL" id="QGKW02000717">
    <property type="protein sequence ID" value="KAF2596702.1"/>
    <property type="molecule type" value="Genomic_DNA"/>
</dbReference>
<protein>
    <submittedName>
        <fullName evidence="1">Uncharacterized protein</fullName>
    </submittedName>
</protein>
<organism evidence="1 2">
    <name type="scientific">Brassica cretica</name>
    <name type="common">Mustard</name>
    <dbReference type="NCBI Taxonomy" id="69181"/>
    <lineage>
        <taxon>Eukaryota</taxon>
        <taxon>Viridiplantae</taxon>
        <taxon>Streptophyta</taxon>
        <taxon>Embryophyta</taxon>
        <taxon>Tracheophyta</taxon>
        <taxon>Spermatophyta</taxon>
        <taxon>Magnoliopsida</taxon>
        <taxon>eudicotyledons</taxon>
        <taxon>Gunneridae</taxon>
        <taxon>Pentapetalae</taxon>
        <taxon>rosids</taxon>
        <taxon>malvids</taxon>
        <taxon>Brassicales</taxon>
        <taxon>Brassicaceae</taxon>
        <taxon>Brassiceae</taxon>
        <taxon>Brassica</taxon>
    </lineage>
</organism>
<reference evidence="1" key="1">
    <citation type="submission" date="2019-12" db="EMBL/GenBank/DDBJ databases">
        <title>Genome sequencing and annotation of Brassica cretica.</title>
        <authorList>
            <person name="Studholme D.J."/>
            <person name="Sarris P.F."/>
        </authorList>
    </citation>
    <scope>NUCLEOTIDE SEQUENCE</scope>
    <source>
        <strain evidence="1">PFS-001/15</strain>
        <tissue evidence="1">Leaf</tissue>
    </source>
</reference>
<dbReference type="Proteomes" id="UP000712281">
    <property type="component" value="Unassembled WGS sequence"/>
</dbReference>
<dbReference type="AlphaFoldDB" id="A0A8S9KRK1"/>
<gene>
    <name evidence="1" type="ORF">F2Q68_00007331</name>
</gene>